<evidence type="ECO:0000313" key="12">
    <source>
        <dbReference type="Proteomes" id="UP000019335"/>
    </source>
</evidence>
<evidence type="ECO:0000256" key="9">
    <source>
        <dbReference type="ARBA" id="ARBA00030617"/>
    </source>
</evidence>
<evidence type="ECO:0000313" key="11">
    <source>
        <dbReference type="EMBL" id="EWM29763.1"/>
    </source>
</evidence>
<dbReference type="GO" id="GO:0035925">
    <property type="term" value="F:mRNA 3'-UTR AU-rich region binding"/>
    <property type="evidence" value="ECO:0007669"/>
    <property type="project" value="TreeGrafter"/>
</dbReference>
<protein>
    <recommendedName>
        <fullName evidence="9">Ribosomal RNA-processing protein 43</fullName>
    </recommendedName>
</protein>
<dbReference type="GO" id="GO:0071028">
    <property type="term" value="P:nuclear mRNA surveillance"/>
    <property type="evidence" value="ECO:0007669"/>
    <property type="project" value="TreeGrafter"/>
</dbReference>
<dbReference type="GO" id="GO:0034473">
    <property type="term" value="P:U1 snRNA 3'-end processing"/>
    <property type="evidence" value="ECO:0007669"/>
    <property type="project" value="TreeGrafter"/>
</dbReference>
<dbReference type="OrthoDB" id="45882at2759"/>
<keyword evidence="5" id="KW-0698">rRNA processing</keyword>
<evidence type="ECO:0000259" key="10">
    <source>
        <dbReference type="Pfam" id="PF01138"/>
    </source>
</evidence>
<reference evidence="11 12" key="1">
    <citation type="journal article" date="2014" name="Mol. Plant">
        <title>Chromosome Scale Genome Assembly and Transcriptome Profiling of Nannochloropsis gaditana in Nitrogen Depletion.</title>
        <authorList>
            <person name="Corteggiani Carpinelli E."/>
            <person name="Telatin A."/>
            <person name="Vitulo N."/>
            <person name="Forcato C."/>
            <person name="D'Angelo M."/>
            <person name="Schiavon R."/>
            <person name="Vezzi A."/>
            <person name="Giacometti G.M."/>
            <person name="Morosinotto T."/>
            <person name="Valle G."/>
        </authorList>
    </citation>
    <scope>NUCLEOTIDE SEQUENCE [LARGE SCALE GENOMIC DNA]</scope>
    <source>
        <strain evidence="11 12">B-31</strain>
    </source>
</reference>
<evidence type="ECO:0000256" key="2">
    <source>
        <dbReference type="ARBA" id="ARBA00004604"/>
    </source>
</evidence>
<dbReference type="Gene3D" id="3.30.230.70">
    <property type="entry name" value="GHMP Kinase, N-terminal domain"/>
    <property type="match status" value="1"/>
</dbReference>
<evidence type="ECO:0000256" key="1">
    <source>
        <dbReference type="ARBA" id="ARBA00004496"/>
    </source>
</evidence>
<dbReference type="Proteomes" id="UP000019335">
    <property type="component" value="Chromosome 2"/>
</dbReference>
<name>W7U1T5_9STRA</name>
<gene>
    <name evidence="11" type="ORF">Naga_100022g50</name>
</gene>
<keyword evidence="8" id="KW-0539">Nucleus</keyword>
<comment type="similarity">
    <text evidence="3">Belongs to the RNase PH family.</text>
</comment>
<dbReference type="GO" id="GO:0071038">
    <property type="term" value="P:TRAMP-dependent tRNA surveillance pathway"/>
    <property type="evidence" value="ECO:0007669"/>
    <property type="project" value="TreeGrafter"/>
</dbReference>
<dbReference type="InterPro" id="IPR027408">
    <property type="entry name" value="PNPase/RNase_PH_dom_sf"/>
</dbReference>
<dbReference type="GO" id="GO:0005730">
    <property type="term" value="C:nucleolus"/>
    <property type="evidence" value="ECO:0007669"/>
    <property type="project" value="UniProtKB-SubCell"/>
</dbReference>
<keyword evidence="6" id="KW-0271">Exosome</keyword>
<dbReference type="InterPro" id="IPR001247">
    <property type="entry name" value="ExoRNase_PH_dom1"/>
</dbReference>
<dbReference type="PANTHER" id="PTHR11097">
    <property type="entry name" value="EXOSOME COMPLEX EXONUCLEASE RIBOSOMAL RNA PROCESSING PROTEIN"/>
    <property type="match status" value="1"/>
</dbReference>
<dbReference type="PANTHER" id="PTHR11097:SF9">
    <property type="entry name" value="EXOSOME COMPLEX COMPONENT RRP43"/>
    <property type="match status" value="1"/>
</dbReference>
<dbReference type="GO" id="GO:0016075">
    <property type="term" value="P:rRNA catabolic process"/>
    <property type="evidence" value="ECO:0007669"/>
    <property type="project" value="TreeGrafter"/>
</dbReference>
<dbReference type="GO" id="GO:0034476">
    <property type="term" value="P:U5 snRNA 3'-end processing"/>
    <property type="evidence" value="ECO:0007669"/>
    <property type="project" value="TreeGrafter"/>
</dbReference>
<dbReference type="GO" id="GO:0071035">
    <property type="term" value="P:nuclear polyadenylation-dependent rRNA catabolic process"/>
    <property type="evidence" value="ECO:0007669"/>
    <property type="project" value="TreeGrafter"/>
</dbReference>
<dbReference type="AlphaFoldDB" id="W7U1T5"/>
<feature type="domain" description="Exoribonuclease phosphorolytic" evidence="10">
    <location>
        <begin position="70"/>
        <end position="207"/>
    </location>
</feature>
<organism evidence="11 12">
    <name type="scientific">Nannochloropsis gaditana</name>
    <dbReference type="NCBI Taxonomy" id="72520"/>
    <lineage>
        <taxon>Eukaryota</taxon>
        <taxon>Sar</taxon>
        <taxon>Stramenopiles</taxon>
        <taxon>Ochrophyta</taxon>
        <taxon>Eustigmatophyceae</taxon>
        <taxon>Eustigmatales</taxon>
        <taxon>Monodopsidaceae</taxon>
        <taxon>Nannochloropsis</taxon>
    </lineage>
</organism>
<evidence type="ECO:0000256" key="4">
    <source>
        <dbReference type="ARBA" id="ARBA00022490"/>
    </source>
</evidence>
<dbReference type="InterPro" id="IPR050590">
    <property type="entry name" value="Exosome_comp_Rrp42_subfam"/>
</dbReference>
<keyword evidence="12" id="KW-1185">Reference proteome</keyword>
<dbReference type="EMBL" id="AZIL01000117">
    <property type="protein sequence ID" value="EWM29763.1"/>
    <property type="molecule type" value="Genomic_DNA"/>
</dbReference>
<evidence type="ECO:0000256" key="8">
    <source>
        <dbReference type="ARBA" id="ARBA00023242"/>
    </source>
</evidence>
<dbReference type="GO" id="GO:0034475">
    <property type="term" value="P:U4 snRNA 3'-end processing"/>
    <property type="evidence" value="ECO:0007669"/>
    <property type="project" value="TreeGrafter"/>
</dbReference>
<keyword evidence="7" id="KW-0694">RNA-binding</keyword>
<evidence type="ECO:0000256" key="6">
    <source>
        <dbReference type="ARBA" id="ARBA00022835"/>
    </source>
</evidence>
<comment type="caution">
    <text evidence="11">The sequence shown here is derived from an EMBL/GenBank/DDBJ whole genome shotgun (WGS) entry which is preliminary data.</text>
</comment>
<sequence length="296" mass="32440">MSCHAHEHGYSMVRLDFFILTGNHRVSMADTPSRGAVEEMISFYSRFDPATYLSDLESACRRQDGRSHKQLRPLKLLQGILQKSTAGSSLAKIGETKVLAGVSLQVGQPGEDSPEKGEIGVEVNLLPLCHPKFSSIQAQQEESKALENFVQSVLLRCNVVRREDLCIVEGRHVWKLNVDLQCLSHDGSLADACVLSALLALADVTLPVTIVGTDEKVVILHGFHADMLLGDLSLAEEEKIPTRLRIAVDCETGQLCTLQKLGGVSMASEHLDSAVALCGARQKQFLLERDLRQDKS</sequence>
<accession>W7U1T5</accession>
<dbReference type="InterPro" id="IPR020568">
    <property type="entry name" value="Ribosomal_Su5_D2-typ_SF"/>
</dbReference>
<dbReference type="Pfam" id="PF01138">
    <property type="entry name" value="RNase_PH"/>
    <property type="match status" value="1"/>
</dbReference>
<evidence type="ECO:0000256" key="5">
    <source>
        <dbReference type="ARBA" id="ARBA00022552"/>
    </source>
</evidence>
<evidence type="ECO:0000256" key="3">
    <source>
        <dbReference type="ARBA" id="ARBA00006678"/>
    </source>
</evidence>
<keyword evidence="4" id="KW-0963">Cytoplasm</keyword>
<dbReference type="SUPFAM" id="SSF55666">
    <property type="entry name" value="Ribonuclease PH domain 2-like"/>
    <property type="match status" value="1"/>
</dbReference>
<proteinExistence type="inferred from homology"/>
<dbReference type="SUPFAM" id="SSF54211">
    <property type="entry name" value="Ribosomal protein S5 domain 2-like"/>
    <property type="match status" value="1"/>
</dbReference>
<evidence type="ECO:0000256" key="7">
    <source>
        <dbReference type="ARBA" id="ARBA00022884"/>
    </source>
</evidence>
<dbReference type="InterPro" id="IPR036345">
    <property type="entry name" value="ExoRNase_PH_dom2_sf"/>
</dbReference>
<dbReference type="GO" id="GO:0000467">
    <property type="term" value="P:exonucleolytic trimming to generate mature 3'-end of 5.8S rRNA from tricistronic rRNA transcript (SSU-rRNA, 5.8S rRNA, LSU-rRNA)"/>
    <property type="evidence" value="ECO:0007669"/>
    <property type="project" value="TreeGrafter"/>
</dbReference>
<dbReference type="GO" id="GO:0000177">
    <property type="term" value="C:cytoplasmic exosome (RNase complex)"/>
    <property type="evidence" value="ECO:0007669"/>
    <property type="project" value="TreeGrafter"/>
</dbReference>
<comment type="subcellular location">
    <subcellularLocation>
        <location evidence="1">Cytoplasm</location>
    </subcellularLocation>
    <subcellularLocation>
        <location evidence="2">Nucleus</location>
        <location evidence="2">Nucleolus</location>
    </subcellularLocation>
</comment>
<dbReference type="GO" id="GO:0000176">
    <property type="term" value="C:nuclear exosome (RNase complex)"/>
    <property type="evidence" value="ECO:0007669"/>
    <property type="project" value="TreeGrafter"/>
</dbReference>